<dbReference type="EMBL" id="JASBWV010000002">
    <property type="protein sequence ID" value="KAJ9127490.1"/>
    <property type="molecule type" value="Genomic_DNA"/>
</dbReference>
<name>A0ACC2XV62_9TREE</name>
<reference evidence="1" key="1">
    <citation type="submission" date="2023-04" db="EMBL/GenBank/DDBJ databases">
        <title>Draft Genome sequencing of Naganishia species isolated from polar environments using Oxford Nanopore Technology.</title>
        <authorList>
            <person name="Leo P."/>
            <person name="Venkateswaran K."/>
        </authorList>
    </citation>
    <scope>NUCLEOTIDE SEQUENCE</scope>
    <source>
        <strain evidence="1">DBVPG 5303</strain>
    </source>
</reference>
<protein>
    <submittedName>
        <fullName evidence="1">Uncharacterized protein</fullName>
    </submittedName>
</protein>
<dbReference type="Proteomes" id="UP001234202">
    <property type="component" value="Unassembled WGS sequence"/>
</dbReference>
<organism evidence="1 2">
    <name type="scientific">Naganishia onofrii</name>
    <dbReference type="NCBI Taxonomy" id="1851511"/>
    <lineage>
        <taxon>Eukaryota</taxon>
        <taxon>Fungi</taxon>
        <taxon>Dikarya</taxon>
        <taxon>Basidiomycota</taxon>
        <taxon>Agaricomycotina</taxon>
        <taxon>Tremellomycetes</taxon>
        <taxon>Filobasidiales</taxon>
        <taxon>Filobasidiaceae</taxon>
        <taxon>Naganishia</taxon>
    </lineage>
</organism>
<evidence type="ECO:0000313" key="1">
    <source>
        <dbReference type="EMBL" id="KAJ9127490.1"/>
    </source>
</evidence>
<gene>
    <name evidence="1" type="ORF">QFC24_000899</name>
</gene>
<comment type="caution">
    <text evidence="1">The sequence shown here is derived from an EMBL/GenBank/DDBJ whole genome shotgun (WGS) entry which is preliminary data.</text>
</comment>
<keyword evidence="2" id="KW-1185">Reference proteome</keyword>
<proteinExistence type="predicted"/>
<accession>A0ACC2XV62</accession>
<evidence type="ECO:0000313" key="2">
    <source>
        <dbReference type="Proteomes" id="UP001234202"/>
    </source>
</evidence>
<sequence length="183" mass="18825">MASTTASAATDRTPLTSARPSTDRRKYSDDTTDGLPSGKTQEDEPQFNIPGVTQADFVLILTGLWSATFLGSLDGTIVATLLTDIGSSFEKSNMASWLGTSYLLSVCCFTPIYGRLCDIIGRRGAILLALSLFGIGTIGCGIAPSMEALIGARAVAGAGGGAMMSVGSIIVTDLGGDEVCSKD</sequence>